<dbReference type="KEGG" id="ter:Tery_0548"/>
<dbReference type="AlphaFoldDB" id="Q118S6"/>
<dbReference type="STRING" id="203124.Tery_0548"/>
<dbReference type="HOGENOM" id="CLU_3141923_0_0_3"/>
<sequence length="49" mass="5652">MVELKTLADKWIYFLKEATKFDDIPDILGEVAEIEQALNIAQRINMSPE</sequence>
<accession>Q118S6</accession>
<organism evidence="1">
    <name type="scientific">Trichodesmium erythraeum (strain IMS101)</name>
    <dbReference type="NCBI Taxonomy" id="203124"/>
    <lineage>
        <taxon>Bacteria</taxon>
        <taxon>Bacillati</taxon>
        <taxon>Cyanobacteriota</taxon>
        <taxon>Cyanophyceae</taxon>
        <taxon>Oscillatoriophycideae</taxon>
        <taxon>Oscillatoriales</taxon>
        <taxon>Microcoleaceae</taxon>
        <taxon>Trichodesmium</taxon>
    </lineage>
</organism>
<protein>
    <submittedName>
        <fullName evidence="1">Uncharacterized protein</fullName>
    </submittedName>
</protein>
<dbReference type="RefSeq" id="WP_011610392.1">
    <property type="nucleotide sequence ID" value="NC_008312.1"/>
</dbReference>
<dbReference type="EMBL" id="CP000393">
    <property type="protein sequence ID" value="ABG49998.1"/>
    <property type="molecule type" value="Genomic_DNA"/>
</dbReference>
<proteinExistence type="predicted"/>
<evidence type="ECO:0000313" key="1">
    <source>
        <dbReference type="EMBL" id="ABG49998.1"/>
    </source>
</evidence>
<reference evidence="1" key="1">
    <citation type="submission" date="2006-06" db="EMBL/GenBank/DDBJ databases">
        <title>Complete sequence of Trichodesmium erythraeum IMS101.</title>
        <authorList>
            <consortium name="US DOE Joint Genome Institute"/>
            <person name="Copeland A."/>
            <person name="Lucas S."/>
            <person name="Lapidus A."/>
            <person name="Barry K."/>
            <person name="Detter J.C."/>
            <person name="Glavina del Rio T."/>
            <person name="Hammon N."/>
            <person name="Israni S."/>
            <person name="Dalin E."/>
            <person name="Tice H."/>
            <person name="Pitluck S."/>
            <person name="Kiss H."/>
            <person name="Munk A.C."/>
            <person name="Brettin T."/>
            <person name="Bruce D."/>
            <person name="Han C."/>
            <person name="Tapia R."/>
            <person name="Gilna P."/>
            <person name="Schmutz J."/>
            <person name="Larimer F."/>
            <person name="Land M."/>
            <person name="Hauser L."/>
            <person name="Kyrpides N."/>
            <person name="Kim E."/>
            <person name="Richardson P."/>
        </authorList>
    </citation>
    <scope>NUCLEOTIDE SEQUENCE [LARGE SCALE GENOMIC DNA]</scope>
    <source>
        <strain evidence="1">IMS101</strain>
    </source>
</reference>
<gene>
    <name evidence="1" type="ordered locus">Tery_0548</name>
</gene>
<name>Q118S6_TRIEI</name>